<dbReference type="SUPFAM" id="SSF51971">
    <property type="entry name" value="Nucleotide-binding domain"/>
    <property type="match status" value="1"/>
</dbReference>
<evidence type="ECO:0000256" key="9">
    <source>
        <dbReference type="ARBA" id="ARBA00023014"/>
    </source>
</evidence>
<dbReference type="SUPFAM" id="SSF51395">
    <property type="entry name" value="FMN-linked oxidoreductases"/>
    <property type="match status" value="1"/>
</dbReference>
<dbReference type="AlphaFoldDB" id="A0A975D5Q0"/>
<reference evidence="12" key="2">
    <citation type="submission" date="2021-04" db="EMBL/GenBank/DDBJ databases">
        <title>Isolation and genomic analysis of the ibuprofen-degrading bacterium Sphingomonas strain MPO218.</title>
        <authorList>
            <person name="Aulestia M."/>
            <person name="Flores A."/>
            <person name="Mangas E.L."/>
            <person name="Perez-Pulido A.J."/>
            <person name="Santero E."/>
            <person name="Camacho E.M."/>
        </authorList>
    </citation>
    <scope>NUCLEOTIDE SEQUENCE</scope>
    <source>
        <strain evidence="12">MPO218</strain>
    </source>
</reference>
<proteinExistence type="inferred from homology"/>
<organism evidence="12 13">
    <name type="scientific">Rhizorhabdus wittichii</name>
    <dbReference type="NCBI Taxonomy" id="160791"/>
    <lineage>
        <taxon>Bacteria</taxon>
        <taxon>Pseudomonadati</taxon>
        <taxon>Pseudomonadota</taxon>
        <taxon>Alphaproteobacteria</taxon>
        <taxon>Sphingomonadales</taxon>
        <taxon>Sphingomonadaceae</taxon>
        <taxon>Rhizorhabdus</taxon>
    </lineage>
</organism>
<evidence type="ECO:0000259" key="11">
    <source>
        <dbReference type="Pfam" id="PF07992"/>
    </source>
</evidence>
<dbReference type="Gene3D" id="3.20.20.70">
    <property type="entry name" value="Aldolase class I"/>
    <property type="match status" value="1"/>
</dbReference>
<keyword evidence="7" id="KW-0560">Oxidoreductase</keyword>
<comment type="cofactor">
    <cofactor evidence="1">
        <name>FMN</name>
        <dbReference type="ChEBI" id="CHEBI:58210"/>
    </cofactor>
</comment>
<dbReference type="Pfam" id="PF00724">
    <property type="entry name" value="Oxidored_FMN"/>
    <property type="match status" value="1"/>
</dbReference>
<evidence type="ECO:0000256" key="6">
    <source>
        <dbReference type="ARBA" id="ARBA00022723"/>
    </source>
</evidence>
<evidence type="ECO:0000259" key="10">
    <source>
        <dbReference type="Pfam" id="PF00724"/>
    </source>
</evidence>
<dbReference type="InterPro" id="IPR013785">
    <property type="entry name" value="Aldolase_TIM"/>
</dbReference>
<gene>
    <name evidence="12" type="ORF">HRJ34_07865</name>
</gene>
<dbReference type="InterPro" id="IPR001155">
    <property type="entry name" value="OxRdtase_FMN_N"/>
</dbReference>
<dbReference type="RefSeq" id="WP_208633786.1">
    <property type="nucleotide sequence ID" value="NZ_CP059319.1"/>
</dbReference>
<name>A0A975D5Q0_9SPHN</name>
<dbReference type="GO" id="GO:0010181">
    <property type="term" value="F:FMN binding"/>
    <property type="evidence" value="ECO:0007669"/>
    <property type="project" value="InterPro"/>
</dbReference>
<dbReference type="Proteomes" id="UP000664914">
    <property type="component" value="Chromosome"/>
</dbReference>
<evidence type="ECO:0000256" key="3">
    <source>
        <dbReference type="ARBA" id="ARBA00011048"/>
    </source>
</evidence>
<dbReference type="PANTHER" id="PTHR42917">
    <property type="entry name" value="2,4-DIENOYL-COA REDUCTASE"/>
    <property type="match status" value="1"/>
</dbReference>
<dbReference type="Gene3D" id="3.50.50.60">
    <property type="entry name" value="FAD/NAD(P)-binding domain"/>
    <property type="match status" value="1"/>
</dbReference>
<accession>A0A975D5Q0</accession>
<dbReference type="PANTHER" id="PTHR42917:SF2">
    <property type="entry name" value="2,4-DIENOYL-COA REDUCTASE [(2E)-ENOYL-COA-PRODUCING]"/>
    <property type="match status" value="1"/>
</dbReference>
<dbReference type="InterPro" id="IPR036188">
    <property type="entry name" value="FAD/NAD-bd_sf"/>
</dbReference>
<dbReference type="InterPro" id="IPR023753">
    <property type="entry name" value="FAD/NAD-binding_dom"/>
</dbReference>
<evidence type="ECO:0000256" key="7">
    <source>
        <dbReference type="ARBA" id="ARBA00023002"/>
    </source>
</evidence>
<feature type="domain" description="FAD/NAD(P)-binding" evidence="11">
    <location>
        <begin position="382"/>
        <end position="607"/>
    </location>
</feature>
<keyword evidence="9" id="KW-0411">Iron-sulfur</keyword>
<dbReference type="PRINTS" id="PR00368">
    <property type="entry name" value="FADPNR"/>
</dbReference>
<comment type="cofactor">
    <cofactor evidence="2">
        <name>[4Fe-4S] cluster</name>
        <dbReference type="ChEBI" id="CHEBI:49883"/>
    </cofactor>
</comment>
<evidence type="ECO:0000256" key="8">
    <source>
        <dbReference type="ARBA" id="ARBA00023004"/>
    </source>
</evidence>
<evidence type="ECO:0000256" key="4">
    <source>
        <dbReference type="ARBA" id="ARBA00022630"/>
    </source>
</evidence>
<dbReference type="GO" id="GO:0046872">
    <property type="term" value="F:metal ion binding"/>
    <property type="evidence" value="ECO:0007669"/>
    <property type="project" value="UniProtKB-KW"/>
</dbReference>
<dbReference type="Pfam" id="PF07992">
    <property type="entry name" value="Pyr_redox_2"/>
    <property type="match status" value="1"/>
</dbReference>
<sequence>MSFDRILSPILINGLEIRNRVARAAHGTSYGRGTISDDLIAYHEARAKGGVGLNILEATVVHASTSNHTVNALDDSIIPGFAKLGEACSRHGMRTFVQLWHGGHRWAPANGQAPLSASDVPCPLGVTNTPQPMTLDQIEEITEAFADAAERVRKGGLDGIELHCGHGYLVHQFLCPLTNRREDDHGGSLENRMRFMHGILGAIRKRVGDDFPLGIRISDYNVPGGFSPEEAGEVVARVCADGLVDYVSGSMGSPYSIASMLGCMDQPSGYMLPSAEPIVQRATVPTMIAGRFGTLDEGEQVIRAGLADMVSYVRALIADADLVAKSAAGNAIGVRPCIGCNQGCVGGIRTPVQRMTCTVNPAVGFERTMDESLIAPAATPRKVVVIGGGPAGMEAARIARLHGHAVVLMEAQPTLGGAVNIARHAPKLQAIHDITLWQEAEVFRLGVDVRLSTYAEADEVLAERPDVVIIATGSLPRMDGLQAQRPERPIPGFHQPHVLSSWDLLLGPAGGHGQSAVVFDDIGHYEGIAAAEHLIAQGVAVTYVARHSSFSPTMDIILRTGPALRRLRKGRFDLVVSGRIVAIGQDRCTIGYLDGDEEWEVPADTVIFVGYNQAQADLWRALGGGSRTPKPYQLHLIGDANAPRDLLMAIREGNMAGRIEENADA</sequence>
<dbReference type="InterPro" id="IPR051793">
    <property type="entry name" value="NADH:flavin_oxidoreductase"/>
</dbReference>
<evidence type="ECO:0000256" key="5">
    <source>
        <dbReference type="ARBA" id="ARBA00022643"/>
    </source>
</evidence>
<keyword evidence="8" id="KW-0408">Iron</keyword>
<evidence type="ECO:0000256" key="2">
    <source>
        <dbReference type="ARBA" id="ARBA00001966"/>
    </source>
</evidence>
<feature type="domain" description="NADH:flavin oxidoreductase/NADH oxidase N-terminal" evidence="10">
    <location>
        <begin position="7"/>
        <end position="328"/>
    </location>
</feature>
<protein>
    <submittedName>
        <fullName evidence="12">FAD-dependent oxidoreductase</fullName>
    </submittedName>
</protein>
<keyword evidence="4" id="KW-0285">Flavoprotein</keyword>
<keyword evidence="6" id="KW-0479">Metal-binding</keyword>
<keyword evidence="5" id="KW-0288">FMN</keyword>
<comment type="similarity">
    <text evidence="3">In the N-terminal section; belongs to the NADH:flavin oxidoreductase/NADH oxidase family.</text>
</comment>
<dbReference type="EMBL" id="CP059319">
    <property type="protein sequence ID" value="QTH23406.1"/>
    <property type="molecule type" value="Genomic_DNA"/>
</dbReference>
<reference evidence="12" key="1">
    <citation type="submission" date="2020-07" db="EMBL/GenBank/DDBJ databases">
        <authorList>
            <person name="Camacho E."/>
        </authorList>
    </citation>
    <scope>NUCLEOTIDE SEQUENCE</scope>
    <source>
        <strain evidence="12">MPO218</strain>
    </source>
</reference>
<dbReference type="GO" id="GO:0016491">
    <property type="term" value="F:oxidoreductase activity"/>
    <property type="evidence" value="ECO:0007669"/>
    <property type="project" value="UniProtKB-KW"/>
</dbReference>
<dbReference type="GO" id="GO:0051536">
    <property type="term" value="F:iron-sulfur cluster binding"/>
    <property type="evidence" value="ECO:0007669"/>
    <property type="project" value="UniProtKB-KW"/>
</dbReference>
<evidence type="ECO:0000256" key="1">
    <source>
        <dbReference type="ARBA" id="ARBA00001917"/>
    </source>
</evidence>
<dbReference type="Gene3D" id="3.40.50.720">
    <property type="entry name" value="NAD(P)-binding Rossmann-like Domain"/>
    <property type="match status" value="1"/>
</dbReference>
<dbReference type="CDD" id="cd04734">
    <property type="entry name" value="OYE_like_3_FMN"/>
    <property type="match status" value="1"/>
</dbReference>
<evidence type="ECO:0000313" key="12">
    <source>
        <dbReference type="EMBL" id="QTH23406.1"/>
    </source>
</evidence>
<evidence type="ECO:0000313" key="13">
    <source>
        <dbReference type="Proteomes" id="UP000664914"/>
    </source>
</evidence>